<dbReference type="Proteomes" id="UP000286031">
    <property type="component" value="Unassembled WGS sequence"/>
</dbReference>
<keyword evidence="3" id="KW-0732">Signal</keyword>
<evidence type="ECO:0000313" key="15">
    <source>
        <dbReference type="Proteomes" id="UP000460135"/>
    </source>
</evidence>
<dbReference type="EMBL" id="FNDO01000003">
    <property type="protein sequence ID" value="SDH25470.1"/>
    <property type="molecule type" value="Genomic_DNA"/>
</dbReference>
<dbReference type="Pfam" id="PF14322">
    <property type="entry name" value="SusD-like_3"/>
    <property type="match status" value="1"/>
</dbReference>
<evidence type="ECO:0000313" key="8">
    <source>
        <dbReference type="EMBL" id="KAA3807682.1"/>
    </source>
</evidence>
<evidence type="ECO:0000313" key="9">
    <source>
        <dbReference type="EMBL" id="RGS85436.1"/>
    </source>
</evidence>
<organism evidence="11 12">
    <name type="scientific">Bacteroides ovatus</name>
    <dbReference type="NCBI Taxonomy" id="28116"/>
    <lineage>
        <taxon>Bacteria</taxon>
        <taxon>Pseudomonadati</taxon>
        <taxon>Bacteroidota</taxon>
        <taxon>Bacteroidia</taxon>
        <taxon>Bacteroidales</taxon>
        <taxon>Bacteroidaceae</taxon>
        <taxon>Bacteroides</taxon>
    </lineage>
</organism>
<comment type="subcellular location">
    <subcellularLocation>
        <location evidence="1">Cell outer membrane</location>
    </subcellularLocation>
</comment>
<dbReference type="RefSeq" id="WP_007762573.1">
    <property type="nucleotide sequence ID" value="NZ_FNDO01000003.1"/>
</dbReference>
<dbReference type="EMBL" id="VWLX01000003">
    <property type="protein sequence ID" value="KAA3807682.1"/>
    <property type="molecule type" value="Genomic_DNA"/>
</dbReference>
<reference evidence="12" key="2">
    <citation type="submission" date="2016-10" db="EMBL/GenBank/DDBJ databases">
        <authorList>
            <person name="Varghese N."/>
            <person name="Submissions S."/>
        </authorList>
    </citation>
    <scope>NUCLEOTIDE SEQUENCE [LARGE SCALE GENOMIC DNA]</scope>
    <source>
        <strain evidence="12">NLAE-zl-C57</strain>
    </source>
</reference>
<dbReference type="Proteomes" id="UP000266492">
    <property type="component" value="Unassembled WGS sequence"/>
</dbReference>
<reference evidence="8 15" key="4">
    <citation type="journal article" date="2019" name="Nat. Med.">
        <title>A library of human gut bacterial isolates paired with longitudinal multiomics data enables mechanistic microbiome research.</title>
        <authorList>
            <person name="Poyet M."/>
            <person name="Groussin M."/>
            <person name="Gibbons S.M."/>
            <person name="Avila-Pacheco J."/>
            <person name="Jiang X."/>
            <person name="Kearney S.M."/>
            <person name="Perrotta A.R."/>
            <person name="Berdy B."/>
            <person name="Zhao S."/>
            <person name="Lieberman T.D."/>
            <person name="Swanson P.K."/>
            <person name="Smith M."/>
            <person name="Roesemann S."/>
            <person name="Alexander J.E."/>
            <person name="Rich S.A."/>
            <person name="Livny J."/>
            <person name="Vlamakis H."/>
            <person name="Clish C."/>
            <person name="Bullock K."/>
            <person name="Deik A."/>
            <person name="Scott J."/>
            <person name="Pierce K.A."/>
            <person name="Xavier R.J."/>
            <person name="Alm E.J."/>
        </authorList>
    </citation>
    <scope>NUCLEOTIDE SEQUENCE [LARGE SCALE GENOMIC DNA]</scope>
    <source>
        <strain evidence="8 15">BIOML-A183</strain>
    </source>
</reference>
<name>A0A1G8AYL8_BACOV</name>
<accession>A0A1G8AYL8</accession>
<evidence type="ECO:0000259" key="7">
    <source>
        <dbReference type="Pfam" id="PF14322"/>
    </source>
</evidence>
<gene>
    <name evidence="10" type="ORF">DWV35_09450</name>
    <name evidence="9" type="ORF">DWX70_06340</name>
    <name evidence="8" type="ORF">F3F51_05240</name>
    <name evidence="11" type="ORF">SAMN05192582_1003106</name>
</gene>
<dbReference type="EMBL" id="QSBI01000009">
    <property type="protein sequence ID" value="RGX10655.1"/>
    <property type="molecule type" value="Genomic_DNA"/>
</dbReference>
<feature type="domain" description="SusD-like N-terminal" evidence="7">
    <location>
        <begin position="23"/>
        <end position="220"/>
    </location>
</feature>
<dbReference type="Gene3D" id="1.25.40.390">
    <property type="match status" value="1"/>
</dbReference>
<keyword evidence="4" id="KW-0472">Membrane</keyword>
<evidence type="ECO:0000313" key="11">
    <source>
        <dbReference type="EMBL" id="SDH25470.1"/>
    </source>
</evidence>
<dbReference type="AlphaFoldDB" id="A0A1G8AYL8"/>
<dbReference type="EMBL" id="QRVZ01000004">
    <property type="protein sequence ID" value="RGS85436.1"/>
    <property type="molecule type" value="Genomic_DNA"/>
</dbReference>
<dbReference type="Proteomes" id="UP000460135">
    <property type="component" value="Unassembled WGS sequence"/>
</dbReference>
<dbReference type="SUPFAM" id="SSF48452">
    <property type="entry name" value="TPR-like"/>
    <property type="match status" value="1"/>
</dbReference>
<keyword evidence="5" id="KW-0998">Cell outer membrane</keyword>
<evidence type="ECO:0000313" key="10">
    <source>
        <dbReference type="EMBL" id="RGX10655.1"/>
    </source>
</evidence>
<dbReference type="InterPro" id="IPR011990">
    <property type="entry name" value="TPR-like_helical_dom_sf"/>
</dbReference>
<comment type="similarity">
    <text evidence="2">Belongs to the SusD family.</text>
</comment>
<evidence type="ECO:0000313" key="13">
    <source>
        <dbReference type="Proteomes" id="UP000266492"/>
    </source>
</evidence>
<evidence type="ECO:0000259" key="6">
    <source>
        <dbReference type="Pfam" id="PF07980"/>
    </source>
</evidence>
<dbReference type="Pfam" id="PF07980">
    <property type="entry name" value="SusD_RagB"/>
    <property type="match status" value="1"/>
</dbReference>
<sequence>MKIKQLILTCCSLLFILTSCNNYLDVKPKGKIIPKTAEEYSTILHYWLDEIEKGANATIIPEPDYTSLLEFFAEDLDGTLASSLVNTQLYVGSRINTNQKRYPELYSVIKDCNVIISNMEDTESEMAKNILGTAWSLRSICYYNLLQSFCEPYQPETATETLGLPLVDEFDMEAKPERSNQKETAEFILKGFRNALLYNVTDKDYLFTAQVTKAFMARFFFWTQDWENAIIYAKEVLEQYPMLEAEEYADNINQKLSKGKNVIIASYTNENDIGSLSYVVAQSNVIQRPVSKELVQLFNSSPNDIRKANSFNAQRIPIKKVTTKFRSEELCLIIAESYAHLNNTTEALKYLNLLRSKRITQDYIAYTMDNLPEVAKQNITVDATGAPLSKLISAILCERRMELFLEGDRWFELKRNGRPEFWIAANGKKYVTEKYLYTYPIPRADVELFPDLLIQNPGYIN</sequence>
<evidence type="ECO:0000256" key="5">
    <source>
        <dbReference type="ARBA" id="ARBA00023237"/>
    </source>
</evidence>
<dbReference type="Proteomes" id="UP000181870">
    <property type="component" value="Unassembled WGS sequence"/>
</dbReference>
<reference evidence="13 14" key="3">
    <citation type="submission" date="2018-08" db="EMBL/GenBank/DDBJ databases">
        <title>A genome reference for cultivated species of the human gut microbiota.</title>
        <authorList>
            <person name="Zou Y."/>
            <person name="Xue W."/>
            <person name="Luo G."/>
        </authorList>
    </citation>
    <scope>NUCLEOTIDE SEQUENCE [LARGE SCALE GENOMIC DNA]</scope>
    <source>
        <strain evidence="10 14">AF04-46</strain>
        <strain evidence="9 13">AF20-9LB</strain>
    </source>
</reference>
<evidence type="ECO:0000256" key="3">
    <source>
        <dbReference type="ARBA" id="ARBA00022729"/>
    </source>
</evidence>
<reference evidence="11" key="1">
    <citation type="submission" date="2016-10" db="EMBL/GenBank/DDBJ databases">
        <authorList>
            <person name="de Groot N.N."/>
        </authorList>
    </citation>
    <scope>NUCLEOTIDE SEQUENCE [LARGE SCALE GENOMIC DNA]</scope>
    <source>
        <strain evidence="11">NLAE-zl-C57</strain>
    </source>
</reference>
<evidence type="ECO:0000256" key="4">
    <source>
        <dbReference type="ARBA" id="ARBA00023136"/>
    </source>
</evidence>
<evidence type="ECO:0000313" key="12">
    <source>
        <dbReference type="Proteomes" id="UP000181870"/>
    </source>
</evidence>
<dbReference type="GO" id="GO:0009279">
    <property type="term" value="C:cell outer membrane"/>
    <property type="evidence" value="ECO:0007669"/>
    <property type="project" value="UniProtKB-SubCell"/>
</dbReference>
<evidence type="ECO:0000256" key="1">
    <source>
        <dbReference type="ARBA" id="ARBA00004442"/>
    </source>
</evidence>
<proteinExistence type="inferred from homology"/>
<dbReference type="PROSITE" id="PS51257">
    <property type="entry name" value="PROKAR_LIPOPROTEIN"/>
    <property type="match status" value="1"/>
</dbReference>
<feature type="domain" description="RagB/SusD" evidence="6">
    <location>
        <begin position="324"/>
        <end position="459"/>
    </location>
</feature>
<protein>
    <submittedName>
        <fullName evidence="8">RagB/SusD family nutrient uptake outer membrane protein</fullName>
    </submittedName>
    <submittedName>
        <fullName evidence="11">SusD family protein</fullName>
    </submittedName>
</protein>
<dbReference type="InterPro" id="IPR033985">
    <property type="entry name" value="SusD-like_N"/>
</dbReference>
<evidence type="ECO:0000256" key="2">
    <source>
        <dbReference type="ARBA" id="ARBA00006275"/>
    </source>
</evidence>
<dbReference type="InterPro" id="IPR012944">
    <property type="entry name" value="SusD_RagB_dom"/>
</dbReference>
<evidence type="ECO:0000313" key="14">
    <source>
        <dbReference type="Proteomes" id="UP000286031"/>
    </source>
</evidence>